<evidence type="ECO:0000256" key="2">
    <source>
        <dbReference type="ARBA" id="ARBA00022448"/>
    </source>
</evidence>
<gene>
    <name evidence="9" type="ORF">EHV15_10640</name>
</gene>
<comment type="caution">
    <text evidence="9">The sequence shown here is derived from an EMBL/GenBank/DDBJ whole genome shotgun (WGS) entry which is preliminary data.</text>
</comment>
<evidence type="ECO:0000313" key="9">
    <source>
        <dbReference type="EMBL" id="RRJ63324.1"/>
    </source>
</evidence>
<dbReference type="PANTHER" id="PTHR43744:SF6">
    <property type="entry name" value="ABC TRANSPORTER PERMEASE PROTEIN YESQ-RELATED"/>
    <property type="match status" value="1"/>
</dbReference>
<feature type="transmembrane region" description="Helical" evidence="7">
    <location>
        <begin position="21"/>
        <end position="42"/>
    </location>
</feature>
<dbReference type="GO" id="GO:0055085">
    <property type="term" value="P:transmembrane transport"/>
    <property type="evidence" value="ECO:0007669"/>
    <property type="project" value="InterPro"/>
</dbReference>
<comment type="similarity">
    <text evidence="7">Belongs to the binding-protein-dependent transport system permease family.</text>
</comment>
<comment type="subcellular location">
    <subcellularLocation>
        <location evidence="1 7">Cell membrane</location>
        <topology evidence="1 7">Multi-pass membrane protein</topology>
    </subcellularLocation>
</comment>
<keyword evidence="10" id="KW-1185">Reference proteome</keyword>
<dbReference type="PANTHER" id="PTHR43744">
    <property type="entry name" value="ABC TRANSPORTER PERMEASE PROTEIN MG189-RELATED-RELATED"/>
    <property type="match status" value="1"/>
</dbReference>
<evidence type="ECO:0000256" key="6">
    <source>
        <dbReference type="ARBA" id="ARBA00023136"/>
    </source>
</evidence>
<name>A0A3P3TZT5_9BACL</name>
<protein>
    <submittedName>
        <fullName evidence="9">Carbohydrate ABC transporter permease</fullName>
    </submittedName>
</protein>
<keyword evidence="5 7" id="KW-1133">Transmembrane helix</keyword>
<dbReference type="RefSeq" id="WP_128631168.1">
    <property type="nucleotide sequence ID" value="NZ_RRCN01000001.1"/>
</dbReference>
<feature type="domain" description="ABC transmembrane type-1" evidence="8">
    <location>
        <begin position="1"/>
        <end position="97"/>
    </location>
</feature>
<dbReference type="OrthoDB" id="9771544at2"/>
<keyword evidence="4 7" id="KW-0812">Transmembrane</keyword>
<dbReference type="InterPro" id="IPR000515">
    <property type="entry name" value="MetI-like"/>
</dbReference>
<dbReference type="SUPFAM" id="SSF161098">
    <property type="entry name" value="MetI-like"/>
    <property type="match status" value="1"/>
</dbReference>
<dbReference type="CDD" id="cd06261">
    <property type="entry name" value="TM_PBP2"/>
    <property type="match status" value="1"/>
</dbReference>
<evidence type="ECO:0000259" key="8">
    <source>
        <dbReference type="PROSITE" id="PS50928"/>
    </source>
</evidence>
<dbReference type="GO" id="GO:0005886">
    <property type="term" value="C:plasma membrane"/>
    <property type="evidence" value="ECO:0007669"/>
    <property type="project" value="UniProtKB-SubCell"/>
</dbReference>
<dbReference type="Proteomes" id="UP000267017">
    <property type="component" value="Unassembled WGS sequence"/>
</dbReference>
<keyword evidence="2 7" id="KW-0813">Transport</keyword>
<evidence type="ECO:0000313" key="10">
    <source>
        <dbReference type="Proteomes" id="UP000267017"/>
    </source>
</evidence>
<evidence type="ECO:0000256" key="4">
    <source>
        <dbReference type="ARBA" id="ARBA00022692"/>
    </source>
</evidence>
<sequence>MDLDEAAEIDGCGKMGIFFRIVLPLVTPAIITSTIFSFYWIWQDFFQPLIFISSTRMFTVSLALNLYLDPNSFSNYGGLFAMSVISLIPVVAVFLVFQRYLVEGVATTGLKG</sequence>
<keyword evidence="6 7" id="KW-0472">Membrane</keyword>
<dbReference type="PROSITE" id="PS50928">
    <property type="entry name" value="ABC_TM1"/>
    <property type="match status" value="1"/>
</dbReference>
<dbReference type="Pfam" id="PF00528">
    <property type="entry name" value="BPD_transp_1"/>
    <property type="match status" value="1"/>
</dbReference>
<organism evidence="9 10">
    <name type="scientific">Paenibacillus oralis</name>
    <dbReference type="NCBI Taxonomy" id="2490856"/>
    <lineage>
        <taxon>Bacteria</taxon>
        <taxon>Bacillati</taxon>
        <taxon>Bacillota</taxon>
        <taxon>Bacilli</taxon>
        <taxon>Bacillales</taxon>
        <taxon>Paenibacillaceae</taxon>
        <taxon>Paenibacillus</taxon>
    </lineage>
</organism>
<dbReference type="EMBL" id="RRCN01000001">
    <property type="protein sequence ID" value="RRJ63324.1"/>
    <property type="molecule type" value="Genomic_DNA"/>
</dbReference>
<proteinExistence type="inferred from homology"/>
<evidence type="ECO:0000256" key="5">
    <source>
        <dbReference type="ARBA" id="ARBA00022989"/>
    </source>
</evidence>
<accession>A0A3P3TZT5</accession>
<dbReference type="AlphaFoldDB" id="A0A3P3TZT5"/>
<evidence type="ECO:0000256" key="3">
    <source>
        <dbReference type="ARBA" id="ARBA00022475"/>
    </source>
</evidence>
<evidence type="ECO:0000256" key="7">
    <source>
        <dbReference type="RuleBase" id="RU363032"/>
    </source>
</evidence>
<feature type="transmembrane region" description="Helical" evidence="7">
    <location>
        <begin position="79"/>
        <end position="101"/>
    </location>
</feature>
<keyword evidence="3" id="KW-1003">Cell membrane</keyword>
<evidence type="ECO:0000256" key="1">
    <source>
        <dbReference type="ARBA" id="ARBA00004651"/>
    </source>
</evidence>
<dbReference type="InterPro" id="IPR035906">
    <property type="entry name" value="MetI-like_sf"/>
</dbReference>
<reference evidence="9 10" key="1">
    <citation type="submission" date="2018-11" db="EMBL/GenBank/DDBJ databases">
        <title>Genome sequencing of Paenibacillus sp. KCOM 3021 (= ChDC PVNT-B20).</title>
        <authorList>
            <person name="Kook J.-K."/>
            <person name="Park S.-N."/>
            <person name="Lim Y.K."/>
        </authorList>
    </citation>
    <scope>NUCLEOTIDE SEQUENCE [LARGE SCALE GENOMIC DNA]</scope>
    <source>
        <strain evidence="9 10">KCOM 3021</strain>
    </source>
</reference>
<dbReference type="Gene3D" id="1.10.3720.10">
    <property type="entry name" value="MetI-like"/>
    <property type="match status" value="1"/>
</dbReference>